<proteinExistence type="predicted"/>
<dbReference type="RefSeq" id="WP_078697739.1">
    <property type="nucleotide sequence ID" value="NZ_FUYH01000037.1"/>
</dbReference>
<gene>
    <name evidence="2" type="ORF">SAMN05443428_1378</name>
</gene>
<dbReference type="Gene3D" id="3.90.1720.10">
    <property type="entry name" value="endopeptidase domain like (from Nostoc punctiforme)"/>
    <property type="match status" value="1"/>
</dbReference>
<dbReference type="InterPro" id="IPR052354">
    <property type="entry name" value="Cell_Wall_Dynamics_Protein"/>
</dbReference>
<reference evidence="3" key="1">
    <citation type="submission" date="2017-02" db="EMBL/GenBank/DDBJ databases">
        <authorList>
            <person name="Varghese N."/>
            <person name="Submissions S."/>
        </authorList>
    </citation>
    <scope>NUCLEOTIDE SEQUENCE [LARGE SCALE GENOMIC DNA]</scope>
    <source>
        <strain evidence="3">USBA 833</strain>
    </source>
</reference>
<feature type="domain" description="SH3b" evidence="1">
    <location>
        <begin position="339"/>
        <end position="404"/>
    </location>
</feature>
<dbReference type="InterPro" id="IPR038765">
    <property type="entry name" value="Papain-like_cys_pep_sf"/>
</dbReference>
<name>A0A1T4YCS0_9CLOT</name>
<dbReference type="Gene3D" id="2.30.30.40">
    <property type="entry name" value="SH3 Domains"/>
    <property type="match status" value="2"/>
</dbReference>
<dbReference type="InterPro" id="IPR003646">
    <property type="entry name" value="SH3-like_bac-type"/>
</dbReference>
<dbReference type="Pfam" id="PF08239">
    <property type="entry name" value="SH3_3"/>
    <property type="match status" value="2"/>
</dbReference>
<evidence type="ECO:0000313" key="2">
    <source>
        <dbReference type="EMBL" id="SKA99632.1"/>
    </source>
</evidence>
<dbReference type="PANTHER" id="PTHR34408:SF1">
    <property type="entry name" value="GLYCOSYL HYDROLASE FAMILY 19 DOMAIN-CONTAINING PROTEIN HI_1415"/>
    <property type="match status" value="1"/>
</dbReference>
<accession>A0A1T4YCS0</accession>
<dbReference type="PROSITE" id="PS51781">
    <property type="entry name" value="SH3B"/>
    <property type="match status" value="2"/>
</dbReference>
<sequence length="404" mass="44466">MRKFISLLSAALFIITFTLIPFKTSYAAAQNPISRSEAEKRAHQIIDLKWTYSKDKNGYISPDKALYVTSPSQFKDVSSAEFTGIPYNWGGFDGIDTASYNAPWTSFIDAINRGAFAGNVNTSSGMGYIPQTAGLDCSGFVQAVFNIKDWKLSTSTLFNNYFTKIDIKDIKHMDILNKPGDHVVIFDRWGNLNGVEGAFTYESTTDTFYGGIQGTKRYFLSMKEISSGYIAGRYNYILEDTVQTSGSAVSTVTQNTALSSANSESLPKPVATEIFAKISDSITYANLRSMPSTSSQIITALPKGTIIYVISYSSGWYNISANGKSGWVWGALVSPIPSGKYVTVKGVTQLNIRQNPSTSSQIIGVLKSGQYAEVIGYSYDGMWLKIRINGITGWSYKSYLSYIY</sequence>
<dbReference type="AlphaFoldDB" id="A0A1T4YCS0"/>
<protein>
    <submittedName>
        <fullName evidence="2">Uncharacterized conserved protein YraI</fullName>
    </submittedName>
</protein>
<dbReference type="SMART" id="SM00287">
    <property type="entry name" value="SH3b"/>
    <property type="match status" value="2"/>
</dbReference>
<dbReference type="EMBL" id="FUYH01000037">
    <property type="protein sequence ID" value="SKA99632.1"/>
    <property type="molecule type" value="Genomic_DNA"/>
</dbReference>
<keyword evidence="3" id="KW-1185">Reference proteome</keyword>
<evidence type="ECO:0000313" key="3">
    <source>
        <dbReference type="Proteomes" id="UP000190105"/>
    </source>
</evidence>
<dbReference type="Proteomes" id="UP000190105">
    <property type="component" value="Unassembled WGS sequence"/>
</dbReference>
<dbReference type="SUPFAM" id="SSF54001">
    <property type="entry name" value="Cysteine proteinases"/>
    <property type="match status" value="1"/>
</dbReference>
<dbReference type="PANTHER" id="PTHR34408">
    <property type="entry name" value="FAMILY PROTEIN, PUTATIVE-RELATED"/>
    <property type="match status" value="1"/>
</dbReference>
<dbReference type="STRING" id="1147123.SAMN05443428_1378"/>
<evidence type="ECO:0000259" key="1">
    <source>
        <dbReference type="PROSITE" id="PS51781"/>
    </source>
</evidence>
<dbReference type="OrthoDB" id="1665149at2"/>
<feature type="domain" description="SH3b" evidence="1">
    <location>
        <begin position="273"/>
        <end position="337"/>
    </location>
</feature>
<organism evidence="2 3">
    <name type="scientific">Caloramator quimbayensis</name>
    <dbReference type="NCBI Taxonomy" id="1147123"/>
    <lineage>
        <taxon>Bacteria</taxon>
        <taxon>Bacillati</taxon>
        <taxon>Bacillota</taxon>
        <taxon>Clostridia</taxon>
        <taxon>Eubacteriales</taxon>
        <taxon>Clostridiaceae</taxon>
        <taxon>Caloramator</taxon>
    </lineage>
</organism>